<dbReference type="Pfam" id="PF00664">
    <property type="entry name" value="ABC_membrane"/>
    <property type="match status" value="1"/>
</dbReference>
<feature type="transmembrane region" description="Helical" evidence="5">
    <location>
        <begin position="410"/>
        <end position="433"/>
    </location>
</feature>
<dbReference type="EMBL" id="JAERQM010000005">
    <property type="protein sequence ID" value="MBU8545608.1"/>
    <property type="molecule type" value="Genomic_DNA"/>
</dbReference>
<dbReference type="PANTHER" id="PTHR24221:SF654">
    <property type="entry name" value="ATP-BINDING CASSETTE SUB-FAMILY B MEMBER 6"/>
    <property type="match status" value="1"/>
</dbReference>
<feature type="transmembrane region" description="Helical" evidence="5">
    <location>
        <begin position="551"/>
        <end position="570"/>
    </location>
</feature>
<feature type="transmembrane region" description="Helical" evidence="5">
    <location>
        <begin position="666"/>
        <end position="688"/>
    </location>
</feature>
<evidence type="ECO:0000256" key="5">
    <source>
        <dbReference type="SAM" id="Phobius"/>
    </source>
</evidence>
<organism evidence="8 9">
    <name type="scientific">Falsiroseomonas oleicola</name>
    <dbReference type="NCBI Taxonomy" id="2801474"/>
    <lineage>
        <taxon>Bacteria</taxon>
        <taxon>Pseudomonadati</taxon>
        <taxon>Pseudomonadota</taxon>
        <taxon>Alphaproteobacteria</taxon>
        <taxon>Acetobacterales</taxon>
        <taxon>Roseomonadaceae</taxon>
        <taxon>Falsiroseomonas</taxon>
    </lineage>
</organism>
<evidence type="ECO:0000313" key="8">
    <source>
        <dbReference type="EMBL" id="MBU8545608.1"/>
    </source>
</evidence>
<dbReference type="PANTHER" id="PTHR24221">
    <property type="entry name" value="ATP-BINDING CASSETTE SUB-FAMILY B"/>
    <property type="match status" value="1"/>
</dbReference>
<dbReference type="InterPro" id="IPR003593">
    <property type="entry name" value="AAA+_ATPase"/>
</dbReference>
<dbReference type="InterPro" id="IPR039421">
    <property type="entry name" value="Type_1_exporter"/>
</dbReference>
<evidence type="ECO:0000256" key="4">
    <source>
        <dbReference type="ARBA" id="ARBA00023136"/>
    </source>
</evidence>
<evidence type="ECO:0000259" key="6">
    <source>
        <dbReference type="PROSITE" id="PS50893"/>
    </source>
</evidence>
<protein>
    <submittedName>
        <fullName evidence="8">ATP-binding cassette domain-containing protein</fullName>
    </submittedName>
</protein>
<comment type="caution">
    <text evidence="8">The sequence shown here is derived from an EMBL/GenBank/DDBJ whole genome shotgun (WGS) entry which is preliminary data.</text>
</comment>
<gene>
    <name evidence="8" type="ORF">JJQ90_17920</name>
</gene>
<evidence type="ECO:0000313" key="9">
    <source>
        <dbReference type="Proteomes" id="UP000689967"/>
    </source>
</evidence>
<feature type="domain" description="ABC transmembrane type-1" evidence="7">
    <location>
        <begin position="411"/>
        <end position="687"/>
    </location>
</feature>
<sequence>MDAFALASTERPVDARFQQPPRSLAEPGALWLLEAGEADIFAAQGGLDDSVAPAGPYLFIGRIGAGTLVPGHGPDLECLVLRPAAGARLRRLTHLSGIGGAQAQVEAMQAWASALAGGLGARLWRPSNIDRVARPGVTQRLADRQSVTARGVPVWVEVPEGGAMLLGLEPVQGLLPLPPEAWLIAAADLELPVHAAPPAASLPEAMQGLSAFTDACVAMLAGLRSLSEIDESGRLEQRAQHDAEAAHRTAQLAADLLHAPPPKPSQAASDSGPAEPLFQTMVVVAKAAGIRPRIQRPTRLREQDIDTPPTMEEIARASGLRLRPVGLPAEWWKRDLGPLIGRDAKGEPLALLPRPGGYVAQPPDGPAQRLDEAAAEAISPRAWTMIEPLSDMALTPEQLARFVPPKKGDLWLAFGAALLAAFLGLGMPIAMSFATGSLIPGGNRIGLVELGIALACVGAANFVVQMAGDIAKHRLQAMAEAPLHAGLWDRLLRLPMPVLRRFNPSELSSRLGVAMAVPLGQRNFRLAALGYGTALAASLLMLVLYHPLGALVALGILLVQIGMAVAAGILKSKVHETGQALSGQADSLAIEAVGGIVKLRLSGVEHRFLAAWSERFVAMRRTKLTEEHIDTWQASAASFMSFLGVGLLFLMFMAGGSADNAAVAGFLMAFMIANGAANGLGQAFAAYYPLHAMRGYGAPLLQAQPEPTAGRIDPGKLSGHISMSNVAFGYEGSEGPLFSGLNLQIEPGEFVAIVGRSGCGKSTLVRLLLGLERPVYGSVAFDRQDLVSLDLGLLRRRVGTVMQGAQLPPGALIDVLRGFSEASEAAIWKALEQAAIAQDVRAMPLGIRTPIADAAHVLSGGQVQRLLLARALVNRPDVLILDEATSALDPATQAITTRTLAALTCTRIVIAHRLETIRGADRILVIEGGKVAHQGSFAELSKRGIIGHAGEVA</sequence>
<dbReference type="SMART" id="SM00382">
    <property type="entry name" value="AAA"/>
    <property type="match status" value="1"/>
</dbReference>
<evidence type="ECO:0000259" key="7">
    <source>
        <dbReference type="PROSITE" id="PS50929"/>
    </source>
</evidence>
<dbReference type="PROSITE" id="PS50929">
    <property type="entry name" value="ABC_TM1F"/>
    <property type="match status" value="1"/>
</dbReference>
<comment type="subcellular location">
    <subcellularLocation>
        <location evidence="1">Membrane</location>
        <topology evidence="1">Multi-pass membrane protein</topology>
    </subcellularLocation>
</comment>
<reference evidence="8 9" key="1">
    <citation type="submission" date="2021-01" db="EMBL/GenBank/DDBJ databases">
        <title>Roseomonas sp. nov, a bacterium isolated from an oil production mixture in Yumen Oilfield.</title>
        <authorList>
            <person name="Wu D."/>
        </authorList>
    </citation>
    <scope>NUCLEOTIDE SEQUENCE [LARGE SCALE GENOMIC DNA]</scope>
    <source>
        <strain evidence="8 9">ROY-5-3</strain>
    </source>
</reference>
<dbReference type="InterPro" id="IPR011527">
    <property type="entry name" value="ABC1_TM_dom"/>
</dbReference>
<dbReference type="PROSITE" id="PS50893">
    <property type="entry name" value="ABC_TRANSPORTER_2"/>
    <property type="match status" value="1"/>
</dbReference>
<evidence type="ECO:0000256" key="2">
    <source>
        <dbReference type="ARBA" id="ARBA00022692"/>
    </source>
</evidence>
<dbReference type="RefSeq" id="WP_216877613.1">
    <property type="nucleotide sequence ID" value="NZ_JAERQM010000005.1"/>
</dbReference>
<keyword evidence="4 5" id="KW-0472">Membrane</keyword>
<dbReference type="Proteomes" id="UP000689967">
    <property type="component" value="Unassembled WGS sequence"/>
</dbReference>
<feature type="transmembrane region" description="Helical" evidence="5">
    <location>
        <begin position="445"/>
        <end position="464"/>
    </location>
</feature>
<feature type="transmembrane region" description="Helical" evidence="5">
    <location>
        <begin position="629"/>
        <end position="654"/>
    </location>
</feature>
<dbReference type="Pfam" id="PF00005">
    <property type="entry name" value="ABC_tran"/>
    <property type="match status" value="1"/>
</dbReference>
<dbReference type="InterPro" id="IPR003439">
    <property type="entry name" value="ABC_transporter-like_ATP-bd"/>
</dbReference>
<evidence type="ECO:0000256" key="3">
    <source>
        <dbReference type="ARBA" id="ARBA00022989"/>
    </source>
</evidence>
<name>A0ABS6HCC5_9PROT</name>
<dbReference type="CDD" id="cd03228">
    <property type="entry name" value="ABCC_MRP_Like"/>
    <property type="match status" value="1"/>
</dbReference>
<dbReference type="GO" id="GO:0005524">
    <property type="term" value="F:ATP binding"/>
    <property type="evidence" value="ECO:0007669"/>
    <property type="project" value="UniProtKB-KW"/>
</dbReference>
<keyword evidence="2 5" id="KW-0812">Transmembrane</keyword>
<evidence type="ECO:0000256" key="1">
    <source>
        <dbReference type="ARBA" id="ARBA00004141"/>
    </source>
</evidence>
<feature type="domain" description="ABC transporter" evidence="6">
    <location>
        <begin position="721"/>
        <end position="953"/>
    </location>
</feature>
<keyword evidence="3 5" id="KW-1133">Transmembrane helix</keyword>
<accession>A0ABS6HCC5</accession>
<feature type="transmembrane region" description="Helical" evidence="5">
    <location>
        <begin position="524"/>
        <end position="545"/>
    </location>
</feature>
<keyword evidence="8" id="KW-0067">ATP-binding</keyword>
<keyword evidence="8" id="KW-0547">Nucleotide-binding</keyword>
<proteinExistence type="predicted"/>
<keyword evidence="9" id="KW-1185">Reference proteome</keyword>